<feature type="repeat" description="ANK" evidence="2">
    <location>
        <begin position="681"/>
        <end position="713"/>
    </location>
</feature>
<dbReference type="PROSITE" id="PS50837">
    <property type="entry name" value="NACHT"/>
    <property type="match status" value="1"/>
</dbReference>
<keyword evidence="1" id="KW-0677">Repeat</keyword>
<dbReference type="Pfam" id="PF24883">
    <property type="entry name" value="NPHP3_N"/>
    <property type="match status" value="1"/>
</dbReference>
<name>A0A2J6QTJ7_HYAVF</name>
<dbReference type="InterPro" id="IPR027417">
    <property type="entry name" value="P-loop_NTPase"/>
</dbReference>
<evidence type="ECO:0000313" key="4">
    <source>
        <dbReference type="EMBL" id="PMD29581.1"/>
    </source>
</evidence>
<dbReference type="EMBL" id="KZ613973">
    <property type="protein sequence ID" value="PMD29581.1"/>
    <property type="molecule type" value="Genomic_DNA"/>
</dbReference>
<protein>
    <recommendedName>
        <fullName evidence="3">NACHT domain-containing protein</fullName>
    </recommendedName>
</protein>
<dbReference type="SUPFAM" id="SSF52540">
    <property type="entry name" value="P-loop containing nucleoside triphosphate hydrolases"/>
    <property type="match status" value="1"/>
</dbReference>
<evidence type="ECO:0000259" key="3">
    <source>
        <dbReference type="PROSITE" id="PS50837"/>
    </source>
</evidence>
<dbReference type="PROSITE" id="PS50297">
    <property type="entry name" value="ANK_REP_REGION"/>
    <property type="match status" value="3"/>
</dbReference>
<dbReference type="OrthoDB" id="674604at2759"/>
<dbReference type="PANTHER" id="PTHR10039:SF14">
    <property type="entry name" value="NACHT DOMAIN-CONTAINING PROTEIN"/>
    <property type="match status" value="1"/>
</dbReference>
<feature type="domain" description="NACHT" evidence="3">
    <location>
        <begin position="207"/>
        <end position="368"/>
    </location>
</feature>
<dbReference type="InterPro" id="IPR002110">
    <property type="entry name" value="Ankyrin_rpt"/>
</dbReference>
<keyword evidence="5" id="KW-1185">Reference proteome</keyword>
<evidence type="ECO:0000256" key="1">
    <source>
        <dbReference type="ARBA" id="ARBA00022737"/>
    </source>
</evidence>
<dbReference type="InterPro" id="IPR054471">
    <property type="entry name" value="GPIID_WHD"/>
</dbReference>
<organism evidence="4 5">
    <name type="scientific">Hyaloscypha variabilis (strain UAMH 11265 / GT02V1 / F)</name>
    <name type="common">Meliniomyces variabilis</name>
    <dbReference type="NCBI Taxonomy" id="1149755"/>
    <lineage>
        <taxon>Eukaryota</taxon>
        <taxon>Fungi</taxon>
        <taxon>Dikarya</taxon>
        <taxon>Ascomycota</taxon>
        <taxon>Pezizomycotina</taxon>
        <taxon>Leotiomycetes</taxon>
        <taxon>Helotiales</taxon>
        <taxon>Hyaloscyphaceae</taxon>
        <taxon>Hyaloscypha</taxon>
        <taxon>Hyaloscypha variabilis</taxon>
    </lineage>
</organism>
<dbReference type="Gene3D" id="1.25.40.20">
    <property type="entry name" value="Ankyrin repeat-containing domain"/>
    <property type="match status" value="2"/>
</dbReference>
<dbReference type="AlphaFoldDB" id="A0A2J6QTJ7"/>
<dbReference type="InterPro" id="IPR056884">
    <property type="entry name" value="NPHP3-like_N"/>
</dbReference>
<dbReference type="InterPro" id="IPR007111">
    <property type="entry name" value="NACHT_NTPase"/>
</dbReference>
<evidence type="ECO:0000313" key="5">
    <source>
        <dbReference type="Proteomes" id="UP000235786"/>
    </source>
</evidence>
<dbReference type="Proteomes" id="UP000235786">
    <property type="component" value="Unassembled WGS sequence"/>
</dbReference>
<gene>
    <name evidence="4" type="ORF">L207DRAFT_445284</name>
</gene>
<dbReference type="Pfam" id="PF12796">
    <property type="entry name" value="Ank_2"/>
    <property type="match status" value="3"/>
</dbReference>
<dbReference type="Pfam" id="PF22939">
    <property type="entry name" value="WHD_GPIID"/>
    <property type="match status" value="1"/>
</dbReference>
<accession>A0A2J6QTJ7</accession>
<feature type="non-terminal residue" evidence="4">
    <location>
        <position position="1"/>
    </location>
</feature>
<evidence type="ECO:0000256" key="2">
    <source>
        <dbReference type="PROSITE-ProRule" id="PRU00023"/>
    </source>
</evidence>
<dbReference type="PRINTS" id="PR01415">
    <property type="entry name" value="ANKYRIN"/>
</dbReference>
<dbReference type="PANTHER" id="PTHR10039">
    <property type="entry name" value="AMELOGENIN"/>
    <property type="match status" value="1"/>
</dbReference>
<dbReference type="PROSITE" id="PS50088">
    <property type="entry name" value="ANK_REPEAT"/>
    <property type="match status" value="5"/>
</dbReference>
<feature type="repeat" description="ANK" evidence="2">
    <location>
        <begin position="648"/>
        <end position="680"/>
    </location>
</feature>
<dbReference type="Gene3D" id="3.40.50.300">
    <property type="entry name" value="P-loop containing nucleotide triphosphate hydrolases"/>
    <property type="match status" value="1"/>
</dbReference>
<keyword evidence="2" id="KW-0040">ANK repeat</keyword>
<dbReference type="InterPro" id="IPR036770">
    <property type="entry name" value="Ankyrin_rpt-contain_sf"/>
</dbReference>
<dbReference type="SMART" id="SM00248">
    <property type="entry name" value="ANK"/>
    <property type="match status" value="7"/>
</dbReference>
<sequence length="969" mass="108122">LSIVAVHGLEANPDQAWIGNAKYGHINWLADKGMLPSKLPHSRIMAFNYDSKRLLESPKQQLSAIAMQLLAILDDMRREVHKTAYGSMLWKELIVDEMSASIDGHPTVPLPTDHMKMNKFSGTDDTSYNIVSRYIVNMASQALEKVQGRLNPIPQEYLRFLYSLLLTNPPDDLARIRKAKGKRVEGTCEWLLVHREYASWLVQENQQLLWLSGGPGIGKTMISIFLVEELSKMIEQSPRVILAYYFCDGKDEKRNTATAILRGLLLQLLRQRTIAFKHILDVYHQLGDRIFDDFLVLWGVFLEILKDPDTGEVYCVVDALDECEENSRFIFLTHFKQLFGASQEREKKIPVKFIVTSRPEKDIEKSLSGTSPAIQKLQIDSGRINDDLSRFIDSRVDEISKQKAYSSKLAQTVKDALMAKAGGTFLYTSLALDDISEAYAYETVKKLHELPSNIYEMYDRILTQIDSDDLEKARSILSWVAVAARPLTPIELAMARILDSDEGEWTGQMTLAADLQGQVDDFRLCKSLLVLQVDTNTITFLHQSVKDYLLSQHLQTNKGRISQYHIDEDQMNFRIAKACLKYLCLDRFKCGPKFPPSSVEFAAHLQSNAFLEYAAYNWPDHALRTAVPLDDVYNLAADFFRDDSKPRSACTGLYWAAGNGHTQIAKLLLEKKANVNAEGGQYGNALQAASHGGHELIVKLLLDWGANVDAEGGKYGSALQAASRGGHELIVRLLLEKGANVHARGGKYGNALQAASRGGRQRSRQEQIVKLLLEKGADVDAQGGKYGNSLQAASYGGRDLIAKLLLDSSADLQAKDGHGWTALHRAAGVGSKAVVSLLLERGADIEAKDDKGQTALAWAAKGKHEAVEQLLLENGALVSPLRASPKLKQEMASDDGKDSGFKFRSTIVYFYSEEGHQFQHGSVDELLYENLGLEAIKGRYKNCPPSLPKFRWVHLPANNVRHQSTECPK</sequence>
<reference evidence="4 5" key="1">
    <citation type="submission" date="2016-04" db="EMBL/GenBank/DDBJ databases">
        <title>A degradative enzymes factory behind the ericoid mycorrhizal symbiosis.</title>
        <authorList>
            <consortium name="DOE Joint Genome Institute"/>
            <person name="Martino E."/>
            <person name="Morin E."/>
            <person name="Grelet G."/>
            <person name="Kuo A."/>
            <person name="Kohler A."/>
            <person name="Daghino S."/>
            <person name="Barry K."/>
            <person name="Choi C."/>
            <person name="Cichocki N."/>
            <person name="Clum A."/>
            <person name="Copeland A."/>
            <person name="Hainaut M."/>
            <person name="Haridas S."/>
            <person name="Labutti K."/>
            <person name="Lindquist E."/>
            <person name="Lipzen A."/>
            <person name="Khouja H.-R."/>
            <person name="Murat C."/>
            <person name="Ohm R."/>
            <person name="Olson A."/>
            <person name="Spatafora J."/>
            <person name="Veneault-Fourrey C."/>
            <person name="Henrissat B."/>
            <person name="Grigoriev I."/>
            <person name="Martin F."/>
            <person name="Perotto S."/>
        </authorList>
    </citation>
    <scope>NUCLEOTIDE SEQUENCE [LARGE SCALE GENOMIC DNA]</scope>
    <source>
        <strain evidence="4 5">F</strain>
    </source>
</reference>
<dbReference type="SUPFAM" id="SSF48403">
    <property type="entry name" value="Ankyrin repeat"/>
    <property type="match status" value="1"/>
</dbReference>
<feature type="repeat" description="ANK" evidence="2">
    <location>
        <begin position="714"/>
        <end position="746"/>
    </location>
</feature>
<feature type="repeat" description="ANK" evidence="2">
    <location>
        <begin position="747"/>
        <end position="784"/>
    </location>
</feature>
<proteinExistence type="predicted"/>
<feature type="repeat" description="ANK" evidence="2">
    <location>
        <begin position="818"/>
        <end position="850"/>
    </location>
</feature>
<dbReference type="STRING" id="1149755.A0A2J6QTJ7"/>